<dbReference type="Pfam" id="PF13302">
    <property type="entry name" value="Acetyltransf_3"/>
    <property type="match status" value="1"/>
</dbReference>
<evidence type="ECO:0000313" key="3">
    <source>
        <dbReference type="EMBL" id="EKT88451.1"/>
    </source>
</evidence>
<dbReference type="PATRIC" id="fig|758847.3.peg.303"/>
<feature type="compositionally biased region" description="Polar residues" evidence="1">
    <location>
        <begin position="10"/>
        <end position="19"/>
    </location>
</feature>
<organism evidence="3 4">
    <name type="scientific">Leptospira santarosai serovar Shermani str. LT 821</name>
    <dbReference type="NCBI Taxonomy" id="758847"/>
    <lineage>
        <taxon>Bacteria</taxon>
        <taxon>Pseudomonadati</taxon>
        <taxon>Spirochaetota</taxon>
        <taxon>Spirochaetia</taxon>
        <taxon>Leptospirales</taxon>
        <taxon>Leptospiraceae</taxon>
        <taxon>Leptospira</taxon>
    </lineage>
</organism>
<name>K8Y671_9LEPT</name>
<dbReference type="GO" id="GO:1990189">
    <property type="term" value="F:protein N-terminal-serine acetyltransferase activity"/>
    <property type="evidence" value="ECO:0007669"/>
    <property type="project" value="TreeGrafter"/>
</dbReference>
<dbReference type="SUPFAM" id="SSF55729">
    <property type="entry name" value="Acyl-CoA N-acyltransferases (Nat)"/>
    <property type="match status" value="1"/>
</dbReference>
<reference evidence="3 4" key="1">
    <citation type="journal article" date="2012" name="Gene">
        <title>Sequence of Leptospira santarosai serovar Shermani genome and prediction of virulence-associated genes.</title>
        <authorList>
            <person name="Chou L.F."/>
            <person name="Chen Y.T."/>
            <person name="Lu C.W."/>
            <person name="Ko Y.C."/>
            <person name="Tang C.Y."/>
            <person name="Pan M.J."/>
            <person name="Tian Y.C."/>
            <person name="Chiu C.H."/>
            <person name="Hung C.C."/>
            <person name="Yang C.W."/>
        </authorList>
    </citation>
    <scope>NUCLEOTIDE SEQUENCE [LARGE SCALE GENOMIC DNA]</scope>
    <source>
        <strain evidence="3">LT 821</strain>
    </source>
</reference>
<evidence type="ECO:0000259" key="2">
    <source>
        <dbReference type="PROSITE" id="PS51186"/>
    </source>
</evidence>
<gene>
    <name evidence="3" type="ORF">LSS_01467</name>
</gene>
<evidence type="ECO:0000256" key="1">
    <source>
        <dbReference type="SAM" id="MobiDB-lite"/>
    </source>
</evidence>
<proteinExistence type="predicted"/>
<feature type="domain" description="N-acetyltransferase" evidence="2">
    <location>
        <begin position="45"/>
        <end position="212"/>
    </location>
</feature>
<dbReference type="Gene3D" id="3.40.630.30">
    <property type="match status" value="1"/>
</dbReference>
<dbReference type="Proteomes" id="UP000035800">
    <property type="component" value="Chromosome I"/>
</dbReference>
<dbReference type="InterPro" id="IPR051908">
    <property type="entry name" value="Ribosomal_N-acetyltransferase"/>
</dbReference>
<dbReference type="InterPro" id="IPR016181">
    <property type="entry name" value="Acyl_CoA_acyltransferase"/>
</dbReference>
<dbReference type="FunFam" id="3.40.630.30:FF:000047">
    <property type="entry name" value="Acetyltransferase, GNAT family"/>
    <property type="match status" value="1"/>
</dbReference>
<dbReference type="GO" id="GO:0005737">
    <property type="term" value="C:cytoplasm"/>
    <property type="evidence" value="ECO:0007669"/>
    <property type="project" value="TreeGrafter"/>
</dbReference>
<dbReference type="GO" id="GO:0008999">
    <property type="term" value="F:protein-N-terminal-alanine acetyltransferase activity"/>
    <property type="evidence" value="ECO:0007669"/>
    <property type="project" value="TreeGrafter"/>
</dbReference>
<feature type="region of interest" description="Disordered" evidence="1">
    <location>
        <begin position="1"/>
        <end position="24"/>
    </location>
</feature>
<dbReference type="PANTHER" id="PTHR43441:SF2">
    <property type="entry name" value="FAMILY ACETYLTRANSFERASE, PUTATIVE (AFU_ORTHOLOGUE AFUA_7G00850)-RELATED"/>
    <property type="match status" value="1"/>
</dbReference>
<dbReference type="EMBL" id="CP006694">
    <property type="protein sequence ID" value="EKT88451.1"/>
    <property type="molecule type" value="Genomic_DNA"/>
</dbReference>
<dbReference type="RefSeq" id="WP_004457902.1">
    <property type="nucleotide sequence ID" value="NZ_CP006694.1"/>
</dbReference>
<dbReference type="AlphaFoldDB" id="K8Y671"/>
<dbReference type="PANTHER" id="PTHR43441">
    <property type="entry name" value="RIBOSOMAL-PROTEIN-SERINE ACETYLTRANSFERASE"/>
    <property type="match status" value="1"/>
</dbReference>
<dbReference type="PROSITE" id="PS51186">
    <property type="entry name" value="GNAT"/>
    <property type="match status" value="1"/>
</dbReference>
<dbReference type="KEGG" id="lst:LSS_01467"/>
<dbReference type="InterPro" id="IPR000182">
    <property type="entry name" value="GNAT_dom"/>
</dbReference>
<protein>
    <submittedName>
        <fullName evidence="3">GNAT family acetyltransferase</fullName>
    </submittedName>
</protein>
<evidence type="ECO:0000313" key="4">
    <source>
        <dbReference type="Proteomes" id="UP000035800"/>
    </source>
</evidence>
<accession>K8Y671</accession>
<dbReference type="STRING" id="758847.LSS_01467"/>
<dbReference type="GeneID" id="29741683"/>
<sequence>MKDSKLLGSSKPQHTNQLGQPVGAALPDWKPVQLPGKETISGRFCRIEPLNPEAHAQALYSANSLDIEGRMWTYLPYGPFETFSNYLEWMQNICQTDNSLFYAIFDLAADKAVGLASYMEISPNAGSIEVGHLAYSPWMQQTIVSTEAMYLMMKNAFRLGYRRYQWRCNALNAPSCAAAQRLGLSYEGIFRQANVIKGLSRDTAWFAAIDAEWPAIQGAFLRWLSPDNFDENGIQKVRLSDLTGSILKQRYKP</sequence>
<reference evidence="3 4" key="2">
    <citation type="journal article" date="2014" name="Emerg. Microbes Infect.">
        <title>Potential impact on kidney infection: a whole-genome analysis of Leptospira santarosai serovar Shermani.</title>
        <authorList>
            <person name="Chou L.F."/>
            <person name="Chen T.W."/>
            <person name="Ko Y.C."/>
            <person name="Pan M.J."/>
            <person name="Tian Y.C."/>
            <person name="Chiu C.H."/>
            <person name="Tang P."/>
            <person name="Hung C.C."/>
            <person name="Yang C.W."/>
        </authorList>
    </citation>
    <scope>NUCLEOTIDE SEQUENCE</scope>
    <source>
        <strain evidence="3 4">LT 821</strain>
    </source>
</reference>
<keyword evidence="3" id="KW-0808">Transferase</keyword>